<gene>
    <name evidence="2" type="ORF">Purlil1_8161</name>
</gene>
<proteinExistence type="predicted"/>
<feature type="region of interest" description="Disordered" evidence="1">
    <location>
        <begin position="106"/>
        <end position="125"/>
    </location>
</feature>
<feature type="region of interest" description="Disordered" evidence="1">
    <location>
        <begin position="924"/>
        <end position="945"/>
    </location>
</feature>
<feature type="compositionally biased region" description="Polar residues" evidence="1">
    <location>
        <begin position="386"/>
        <end position="398"/>
    </location>
</feature>
<organism evidence="2 3">
    <name type="scientific">Purpureocillium lilacinum</name>
    <name type="common">Paecilomyces lilacinus</name>
    <dbReference type="NCBI Taxonomy" id="33203"/>
    <lineage>
        <taxon>Eukaryota</taxon>
        <taxon>Fungi</taxon>
        <taxon>Dikarya</taxon>
        <taxon>Ascomycota</taxon>
        <taxon>Pezizomycotina</taxon>
        <taxon>Sordariomycetes</taxon>
        <taxon>Hypocreomycetidae</taxon>
        <taxon>Hypocreales</taxon>
        <taxon>Ophiocordycipitaceae</taxon>
        <taxon>Purpureocillium</taxon>
    </lineage>
</organism>
<feature type="region of interest" description="Disordered" evidence="1">
    <location>
        <begin position="978"/>
        <end position="997"/>
    </location>
</feature>
<evidence type="ECO:0000313" key="2">
    <source>
        <dbReference type="EMBL" id="KAK4087571.1"/>
    </source>
</evidence>
<keyword evidence="3" id="KW-1185">Reference proteome</keyword>
<protein>
    <submittedName>
        <fullName evidence="2">Uncharacterized protein</fullName>
    </submittedName>
</protein>
<sequence length="1165" mass="124590">MGKEWALQRVSSSHNGSSPTPCAHFPPHDHVNEAERFFLCSDLRGARSRALRVRCGAVRRGPARRHTARHIRALFPPRADLRGEPFGAPWAVPVAIGFQGVPSGRRQPSFASARNAGSSDPITGSPATLLMLTDRSRFSRPAASVPSVDRPQCAESDMAPRKYQQPCAQLPERDGTVASWPFWSIAGGPARLADLPAMHPLMHSRVVHGCKKLVSGRELGDTNPVGKLELVAGMRNHLRWAPPPHELVNLLRSVVGPRRKRARSVSDVRRSYIFSSRAACPVDRVGQKSLADRFVPITKAASPASMDAGGKCPSGRVHGFASSAGKTALPCSARVSTHRAVEARTGTNGGADGKSNKRMQGPEIFSHLVLALRDCEPVDSAECGSGESTQRARGNGSTAVGMIDRGPTPVFDERPSTGRTAMRSDAGEDDFLGCPLPQPPADHELACSPTPSGPRTLGRRAGSLEAGGSWVPVVGAAVGAARCQPPNLGLVPVPRLASPRMGGGTDWLGGLGEWAADHDGIVTLAQYAAARLADGSCCPAARRCRLLRTNCTPSTLPSRESFSMQPTLVGLPGKPGLDRHPGSKIAHHTGWPSWAARSTQLPLCWRRDLQRVLICRLREVRAMQGVGASSLMRRSRARHCETCASGLAGTSPFMVNSTMAPGVDGLAMDGTKPIEEANDWRRGNCQRCHATRILAASSYLFGPRGGGWAGLTCAKARARIISRARLSPDGMGATSGNATIWAARFLTGPLIGFVHAHATSPSFPVHALVRALVPGPEAHGKLRQAEQGSSLHSLNFDGGEALSVLLGSHQLLRCEKGQVCHDLASSRSQTPRRNHSHCRRAPVFAIPTNDNLSWQRLKPFSKRLGRAEASTNDKLAWSASFRPSGTRLPGPPAGDFAVPSNRGHVAVEPAVVCLKRHLFFFPETEPLPSGPRPSSTRGETTSRGPTARCSLAVTDIGITNACTDSSLRAGCSASRCKTTTSTKTTRRQPVDHSDSSNHDVFQKPFLAQASGCPLHSHVSFECLCWAARTILAVVLSRISSRSAPLPSAHPPPQLSSQPASVKCPVWSGTPPDAVFVHCTGLDIKLLFAIGLRLPKTDTTSTYVPDACVLDEPQAPVHTRPLLGRLLHLLLLSTLVPLFSPLAFFTWPPAWSLIQGPAYAHSVFHW</sequence>
<feature type="region of interest" description="Disordered" evidence="1">
    <location>
        <begin position="1"/>
        <end position="27"/>
    </location>
</feature>
<dbReference type="Proteomes" id="UP001287286">
    <property type="component" value="Unassembled WGS sequence"/>
</dbReference>
<evidence type="ECO:0000313" key="3">
    <source>
        <dbReference type="Proteomes" id="UP001287286"/>
    </source>
</evidence>
<feature type="compositionally biased region" description="Basic and acidic residues" evidence="1">
    <location>
        <begin position="988"/>
        <end position="997"/>
    </location>
</feature>
<feature type="region of interest" description="Disordered" evidence="1">
    <location>
        <begin position="140"/>
        <end position="160"/>
    </location>
</feature>
<feature type="compositionally biased region" description="Polar residues" evidence="1">
    <location>
        <begin position="932"/>
        <end position="944"/>
    </location>
</feature>
<feature type="compositionally biased region" description="Polar residues" evidence="1">
    <location>
        <begin position="9"/>
        <end position="20"/>
    </location>
</feature>
<reference evidence="2 3" key="1">
    <citation type="journal article" date="2024" name="Microbiol. Resour. Announc.">
        <title>Genome annotations for the ascomycete fungi Trichoderma harzianum, Trichoderma aggressivum, and Purpureocillium lilacinum.</title>
        <authorList>
            <person name="Beijen E.P.W."/>
            <person name="Ohm R.A."/>
        </authorList>
    </citation>
    <scope>NUCLEOTIDE SEQUENCE [LARGE SCALE GENOMIC DNA]</scope>
    <source>
        <strain evidence="2 3">CBS 150709</strain>
    </source>
</reference>
<accession>A0ABR0BUT3</accession>
<comment type="caution">
    <text evidence="2">The sequence shown here is derived from an EMBL/GenBank/DDBJ whole genome shotgun (WGS) entry which is preliminary data.</text>
</comment>
<name>A0ABR0BUT3_PURLI</name>
<feature type="region of interest" description="Disordered" evidence="1">
    <location>
        <begin position="379"/>
        <end position="463"/>
    </location>
</feature>
<feature type="compositionally biased region" description="Polar residues" evidence="1">
    <location>
        <begin position="109"/>
        <end position="125"/>
    </location>
</feature>
<evidence type="ECO:0000256" key="1">
    <source>
        <dbReference type="SAM" id="MobiDB-lite"/>
    </source>
</evidence>
<dbReference type="EMBL" id="JAWRVI010000031">
    <property type="protein sequence ID" value="KAK4087571.1"/>
    <property type="molecule type" value="Genomic_DNA"/>
</dbReference>